<dbReference type="EMBL" id="UYRR01009538">
    <property type="protein sequence ID" value="VDK24953.1"/>
    <property type="molecule type" value="Genomic_DNA"/>
</dbReference>
<feature type="compositionally biased region" description="Basic and acidic residues" evidence="1">
    <location>
        <begin position="1"/>
        <end position="16"/>
    </location>
</feature>
<dbReference type="Pfam" id="PF17309">
    <property type="entry name" value="DUF5356"/>
    <property type="match status" value="1"/>
</dbReference>
<dbReference type="OrthoDB" id="5875813at2759"/>
<sequence length="80" mass="9159">MSSDAKKMEQPTDKRSSTSPKKRKKKKSHKKKKRLTEDGESLAACSDREWDVADPAYGSELINLKKKPVLCLKLFMLIHL</sequence>
<keyword evidence="3" id="KW-1185">Reference proteome</keyword>
<accession>A0A0M3JCD3</accession>
<gene>
    <name evidence="2" type="ORF">ASIM_LOCUS5068</name>
</gene>
<protein>
    <submittedName>
        <fullName evidence="4">ADP-ribosylation factor-like protein 6-interacting protein 4</fullName>
    </submittedName>
</protein>
<evidence type="ECO:0000256" key="1">
    <source>
        <dbReference type="SAM" id="MobiDB-lite"/>
    </source>
</evidence>
<dbReference type="Proteomes" id="UP000267096">
    <property type="component" value="Unassembled WGS sequence"/>
</dbReference>
<feature type="region of interest" description="Disordered" evidence="1">
    <location>
        <begin position="1"/>
        <end position="42"/>
    </location>
</feature>
<proteinExistence type="predicted"/>
<dbReference type="InterPro" id="IPR020149">
    <property type="entry name" value="Uncharacterised_C02F5.10"/>
</dbReference>
<reference evidence="4" key="1">
    <citation type="submission" date="2017-02" db="UniProtKB">
        <authorList>
            <consortium name="WormBaseParasite"/>
        </authorList>
    </citation>
    <scope>IDENTIFICATION</scope>
</reference>
<feature type="compositionally biased region" description="Basic residues" evidence="1">
    <location>
        <begin position="20"/>
        <end position="34"/>
    </location>
</feature>
<evidence type="ECO:0000313" key="2">
    <source>
        <dbReference type="EMBL" id="VDK24953.1"/>
    </source>
</evidence>
<evidence type="ECO:0000313" key="4">
    <source>
        <dbReference type="WBParaSite" id="ASIM_0000526301-mRNA-1"/>
    </source>
</evidence>
<reference evidence="2 3" key="2">
    <citation type="submission" date="2018-11" db="EMBL/GenBank/DDBJ databases">
        <authorList>
            <consortium name="Pathogen Informatics"/>
        </authorList>
    </citation>
    <scope>NUCLEOTIDE SEQUENCE [LARGE SCALE GENOMIC DNA]</scope>
</reference>
<evidence type="ECO:0000313" key="3">
    <source>
        <dbReference type="Proteomes" id="UP000267096"/>
    </source>
</evidence>
<name>A0A0M3JCD3_ANISI</name>
<dbReference type="WBParaSite" id="ASIM_0000526301-mRNA-1">
    <property type="protein sequence ID" value="ASIM_0000526301-mRNA-1"/>
    <property type="gene ID" value="ASIM_0000526301"/>
</dbReference>
<organism evidence="4">
    <name type="scientific">Anisakis simplex</name>
    <name type="common">Herring worm</name>
    <dbReference type="NCBI Taxonomy" id="6269"/>
    <lineage>
        <taxon>Eukaryota</taxon>
        <taxon>Metazoa</taxon>
        <taxon>Ecdysozoa</taxon>
        <taxon>Nematoda</taxon>
        <taxon>Chromadorea</taxon>
        <taxon>Rhabditida</taxon>
        <taxon>Spirurina</taxon>
        <taxon>Ascaridomorpha</taxon>
        <taxon>Ascaridoidea</taxon>
        <taxon>Anisakidae</taxon>
        <taxon>Anisakis</taxon>
        <taxon>Anisakis simplex complex</taxon>
    </lineage>
</organism>
<dbReference type="AlphaFoldDB" id="A0A0M3JCD3"/>